<accession>A0A5M3VQ36</accession>
<keyword evidence="6" id="KW-1185">Reference proteome</keyword>
<dbReference type="SUPFAM" id="SSF46785">
    <property type="entry name" value="Winged helix' DNA-binding domain"/>
    <property type="match status" value="1"/>
</dbReference>
<keyword evidence="3" id="KW-0804">Transcription</keyword>
<organism evidence="5 6">
    <name type="scientific">Acrocarpospora corrugata</name>
    <dbReference type="NCBI Taxonomy" id="35763"/>
    <lineage>
        <taxon>Bacteria</taxon>
        <taxon>Bacillati</taxon>
        <taxon>Actinomycetota</taxon>
        <taxon>Actinomycetes</taxon>
        <taxon>Streptosporangiales</taxon>
        <taxon>Streptosporangiaceae</taxon>
        <taxon>Acrocarpospora</taxon>
    </lineage>
</organism>
<name>A0A5M3VQ36_9ACTN</name>
<feature type="domain" description="HTH gntR-type" evidence="4">
    <location>
        <begin position="12"/>
        <end position="80"/>
    </location>
</feature>
<dbReference type="GO" id="GO:0003677">
    <property type="term" value="F:DNA binding"/>
    <property type="evidence" value="ECO:0007669"/>
    <property type="project" value="UniProtKB-KW"/>
</dbReference>
<evidence type="ECO:0000259" key="4">
    <source>
        <dbReference type="PROSITE" id="PS50949"/>
    </source>
</evidence>
<comment type="caution">
    <text evidence="5">The sequence shown here is derived from an EMBL/GenBank/DDBJ whole genome shotgun (WGS) entry which is preliminary data.</text>
</comment>
<evidence type="ECO:0000313" key="6">
    <source>
        <dbReference type="Proteomes" id="UP000334990"/>
    </source>
</evidence>
<keyword evidence="1" id="KW-0805">Transcription regulation</keyword>
<dbReference type="InterPro" id="IPR036390">
    <property type="entry name" value="WH_DNA-bd_sf"/>
</dbReference>
<keyword evidence="2" id="KW-0238">DNA-binding</keyword>
<protein>
    <submittedName>
        <fullName evidence="5">GntR family transcriptional regulator</fullName>
    </submittedName>
</protein>
<dbReference type="Gene3D" id="1.10.10.10">
    <property type="entry name" value="Winged helix-like DNA-binding domain superfamily/Winged helix DNA-binding domain"/>
    <property type="match status" value="1"/>
</dbReference>
<sequence>MIDFTLDRKSGTATYAQLIQQVEHALRLGLLMPGDQLPTAKQVVGRLAINPNTVLRAYRELESRGLVEAMPGLGTFVRRSLVAPHDPELEAALGAWVATARAAGLGDDDMRSLLEFALSPGQRETA</sequence>
<dbReference type="SMART" id="SM00345">
    <property type="entry name" value="HTH_GNTR"/>
    <property type="match status" value="1"/>
</dbReference>
<dbReference type="RefSeq" id="WP_155335166.1">
    <property type="nucleotide sequence ID" value="NZ_BAAABN010000078.1"/>
</dbReference>
<dbReference type="PANTHER" id="PTHR38445">
    <property type="entry name" value="HTH-TYPE TRANSCRIPTIONAL REPRESSOR YTRA"/>
    <property type="match status" value="1"/>
</dbReference>
<proteinExistence type="predicted"/>
<dbReference type="PANTHER" id="PTHR38445:SF7">
    <property type="entry name" value="GNTR-FAMILY TRANSCRIPTIONAL REGULATOR"/>
    <property type="match status" value="1"/>
</dbReference>
<dbReference type="GO" id="GO:0003700">
    <property type="term" value="F:DNA-binding transcription factor activity"/>
    <property type="evidence" value="ECO:0007669"/>
    <property type="project" value="InterPro"/>
</dbReference>
<evidence type="ECO:0000256" key="3">
    <source>
        <dbReference type="ARBA" id="ARBA00023163"/>
    </source>
</evidence>
<evidence type="ECO:0000313" key="5">
    <source>
        <dbReference type="EMBL" id="GER98745.1"/>
    </source>
</evidence>
<dbReference type="EMBL" id="BLAD01000037">
    <property type="protein sequence ID" value="GER98745.1"/>
    <property type="molecule type" value="Genomic_DNA"/>
</dbReference>
<dbReference type="Pfam" id="PF00392">
    <property type="entry name" value="GntR"/>
    <property type="match status" value="1"/>
</dbReference>
<dbReference type="Proteomes" id="UP000334990">
    <property type="component" value="Unassembled WGS sequence"/>
</dbReference>
<dbReference type="InterPro" id="IPR036388">
    <property type="entry name" value="WH-like_DNA-bd_sf"/>
</dbReference>
<dbReference type="OrthoDB" id="4307011at2"/>
<evidence type="ECO:0000256" key="1">
    <source>
        <dbReference type="ARBA" id="ARBA00023015"/>
    </source>
</evidence>
<evidence type="ECO:0000256" key="2">
    <source>
        <dbReference type="ARBA" id="ARBA00023125"/>
    </source>
</evidence>
<dbReference type="InterPro" id="IPR000524">
    <property type="entry name" value="Tscrpt_reg_HTH_GntR"/>
</dbReference>
<dbReference type="PROSITE" id="PS50949">
    <property type="entry name" value="HTH_GNTR"/>
    <property type="match status" value="1"/>
</dbReference>
<gene>
    <name evidence="5" type="ORF">Acor_08080</name>
</gene>
<reference evidence="5 6" key="1">
    <citation type="submission" date="2019-10" db="EMBL/GenBank/DDBJ databases">
        <title>Whole genome shotgun sequence of Acrocarpospora corrugata NBRC 13972.</title>
        <authorList>
            <person name="Ichikawa N."/>
            <person name="Kimura A."/>
            <person name="Kitahashi Y."/>
            <person name="Komaki H."/>
            <person name="Oguchi A."/>
        </authorList>
    </citation>
    <scope>NUCLEOTIDE SEQUENCE [LARGE SCALE GENOMIC DNA]</scope>
    <source>
        <strain evidence="5 6">NBRC 13972</strain>
    </source>
</reference>
<dbReference type="AlphaFoldDB" id="A0A5M3VQ36"/>
<dbReference type="CDD" id="cd07377">
    <property type="entry name" value="WHTH_GntR"/>
    <property type="match status" value="1"/>
</dbReference>